<accession>A0ABQ4G4K8</accession>
<dbReference type="Proteomes" id="UP000603904">
    <property type="component" value="Unassembled WGS sequence"/>
</dbReference>
<proteinExistence type="predicted"/>
<protein>
    <submittedName>
        <fullName evidence="1">Uncharacterized protein</fullName>
    </submittedName>
</protein>
<sequence>MALPHDDQGPSRAALLRQAEDKERLATRFDGWAKDLDGLLAQVTVTSGGRDVWTGPAADRFSGGVRERRAETAALAGDCRTAAANLRGSAARLREDAKKAPA</sequence>
<dbReference type="EMBL" id="BOOC01000027">
    <property type="protein sequence ID" value="GIH41913.1"/>
    <property type="molecule type" value="Genomic_DNA"/>
</dbReference>
<keyword evidence="2" id="KW-1185">Reference proteome</keyword>
<comment type="caution">
    <text evidence="1">The sequence shown here is derived from an EMBL/GenBank/DDBJ whole genome shotgun (WGS) entry which is preliminary data.</text>
</comment>
<evidence type="ECO:0000313" key="2">
    <source>
        <dbReference type="Proteomes" id="UP000603904"/>
    </source>
</evidence>
<gene>
    <name evidence="1" type="ORF">Mco01_49130</name>
</gene>
<evidence type="ECO:0000313" key="1">
    <source>
        <dbReference type="EMBL" id="GIH41913.1"/>
    </source>
</evidence>
<reference evidence="1 2" key="1">
    <citation type="submission" date="2021-01" db="EMBL/GenBank/DDBJ databases">
        <title>Whole genome shotgun sequence of Microbispora corallina NBRC 16416.</title>
        <authorList>
            <person name="Komaki H."/>
            <person name="Tamura T."/>
        </authorList>
    </citation>
    <scope>NUCLEOTIDE SEQUENCE [LARGE SCALE GENOMIC DNA]</scope>
    <source>
        <strain evidence="1 2">NBRC 16416</strain>
    </source>
</reference>
<name>A0ABQ4G4K8_9ACTN</name>
<organism evidence="1 2">
    <name type="scientific">Microbispora corallina</name>
    <dbReference type="NCBI Taxonomy" id="83302"/>
    <lineage>
        <taxon>Bacteria</taxon>
        <taxon>Bacillati</taxon>
        <taxon>Actinomycetota</taxon>
        <taxon>Actinomycetes</taxon>
        <taxon>Streptosporangiales</taxon>
        <taxon>Streptosporangiaceae</taxon>
        <taxon>Microbispora</taxon>
    </lineage>
</organism>
<dbReference type="RefSeq" id="WP_204059221.1">
    <property type="nucleotide sequence ID" value="NZ_BAAAGP010000042.1"/>
</dbReference>